<dbReference type="Proteomes" id="UP001647509">
    <property type="component" value="Unassembled WGS sequence"/>
</dbReference>
<name>A0ACC5UB76_9FLAO</name>
<organism evidence="1 2">
    <name type="scientific">Pseudotamlana agarivorans</name>
    <dbReference type="NCBI Taxonomy" id="481183"/>
    <lineage>
        <taxon>Bacteria</taxon>
        <taxon>Pseudomonadati</taxon>
        <taxon>Bacteroidota</taxon>
        <taxon>Flavobacteriia</taxon>
        <taxon>Flavobacteriales</taxon>
        <taxon>Flavobacteriaceae</taxon>
        <taxon>Pseudotamlana</taxon>
    </lineage>
</organism>
<sequence>MNLNQVTIPSLNVEKSVAFYKNLGLNLIVFTHSKYARFACPQGDATFSIHEVEILPKGPGVTVYFEEASLDEYVKKLQKKGLVFNQLPTDMPWLWREAHINDPDGNRIILYFAGKNRKDPPWKLK</sequence>
<keyword evidence="2" id="KW-1185">Reference proteome</keyword>
<gene>
    <name evidence="1" type="ORF">KO493_12790</name>
</gene>
<evidence type="ECO:0000313" key="1">
    <source>
        <dbReference type="EMBL" id="MBU2951576.1"/>
    </source>
</evidence>
<comment type="caution">
    <text evidence="1">The sequence shown here is derived from an EMBL/GenBank/DDBJ whole genome shotgun (WGS) entry which is preliminary data.</text>
</comment>
<reference evidence="1" key="1">
    <citation type="submission" date="2021-05" db="EMBL/GenBank/DDBJ databases">
        <title>Draft genomes of bacteria isolated from model marine particles.</title>
        <authorList>
            <person name="Datta M.S."/>
            <person name="Schwartzman J.A."/>
            <person name="Enke T.N."/>
            <person name="Saavedra J."/>
            <person name="Cermak N."/>
            <person name="Cordero O.X."/>
        </authorList>
    </citation>
    <scope>NUCLEOTIDE SEQUENCE</scope>
    <source>
        <strain evidence="1">I2M19</strain>
    </source>
</reference>
<protein>
    <submittedName>
        <fullName evidence="1">VOC family protein</fullName>
    </submittedName>
</protein>
<accession>A0ACC5UB76</accession>
<dbReference type="EMBL" id="JAHKPD010000018">
    <property type="protein sequence ID" value="MBU2951576.1"/>
    <property type="molecule type" value="Genomic_DNA"/>
</dbReference>
<proteinExistence type="predicted"/>
<evidence type="ECO:0000313" key="2">
    <source>
        <dbReference type="Proteomes" id="UP001647509"/>
    </source>
</evidence>